<dbReference type="GO" id="GO:0006571">
    <property type="term" value="P:tyrosine biosynthetic process"/>
    <property type="evidence" value="ECO:0007669"/>
    <property type="project" value="TreeGrafter"/>
</dbReference>
<feature type="compositionally biased region" description="Basic and acidic residues" evidence="10">
    <location>
        <begin position="46"/>
        <end position="56"/>
    </location>
</feature>
<dbReference type="Pfam" id="PF00155">
    <property type="entry name" value="Aminotran_1_2"/>
    <property type="match status" value="1"/>
</dbReference>
<comment type="cofactor">
    <cofactor evidence="1">
        <name>pyridoxal 5'-phosphate</name>
        <dbReference type="ChEBI" id="CHEBI:597326"/>
    </cofactor>
</comment>
<evidence type="ECO:0000256" key="2">
    <source>
        <dbReference type="ARBA" id="ARBA00004496"/>
    </source>
</evidence>
<dbReference type="GO" id="GO:0008793">
    <property type="term" value="F:aromatic-amino-acid transaminase activity"/>
    <property type="evidence" value="ECO:0007669"/>
    <property type="project" value="TreeGrafter"/>
</dbReference>
<dbReference type="Gene3D" id="3.40.640.10">
    <property type="entry name" value="Type I PLP-dependent aspartate aminotransferase-like (Major domain)"/>
    <property type="match status" value="1"/>
</dbReference>
<dbReference type="InterPro" id="IPR004839">
    <property type="entry name" value="Aminotransferase_I/II_large"/>
</dbReference>
<keyword evidence="4" id="KW-0963">Cytoplasm</keyword>
<dbReference type="EC" id="2.6.1.57" evidence="9"/>
<dbReference type="PANTHER" id="PTHR42790:SF21">
    <property type="entry name" value="AROMATIC_AMINOADIPATE AMINOTRANSFERASE 1"/>
    <property type="match status" value="1"/>
</dbReference>
<evidence type="ECO:0000313" key="13">
    <source>
        <dbReference type="Proteomes" id="UP000247810"/>
    </source>
</evidence>
<dbReference type="InterPro" id="IPR050859">
    <property type="entry name" value="Class-I_PLP-dep_aminotransf"/>
</dbReference>
<comment type="subcellular location">
    <subcellularLocation>
        <location evidence="2">Cytoplasm</location>
    </subcellularLocation>
</comment>
<evidence type="ECO:0000256" key="7">
    <source>
        <dbReference type="ARBA" id="ARBA00022898"/>
    </source>
</evidence>
<evidence type="ECO:0000256" key="1">
    <source>
        <dbReference type="ARBA" id="ARBA00001933"/>
    </source>
</evidence>
<dbReference type="OrthoDB" id="691673at2759"/>
<keyword evidence="5 12" id="KW-0032">Aminotransferase</keyword>
<dbReference type="EMBL" id="KZ825946">
    <property type="protein sequence ID" value="PYH91389.1"/>
    <property type="molecule type" value="Genomic_DNA"/>
</dbReference>
<dbReference type="GO" id="GO:0009074">
    <property type="term" value="P:aromatic amino acid family catabolic process"/>
    <property type="evidence" value="ECO:0007669"/>
    <property type="project" value="TreeGrafter"/>
</dbReference>
<dbReference type="GO" id="GO:0005737">
    <property type="term" value="C:cytoplasm"/>
    <property type="evidence" value="ECO:0007669"/>
    <property type="project" value="UniProtKB-SubCell"/>
</dbReference>
<dbReference type="GO" id="GO:0047536">
    <property type="term" value="F:2-aminoadipate transaminase activity"/>
    <property type="evidence" value="ECO:0007669"/>
    <property type="project" value="TreeGrafter"/>
</dbReference>
<comment type="similarity">
    <text evidence="3">Belongs to the class-I pyridoxal-phosphate-dependent aminotransferase family.</text>
</comment>
<protein>
    <recommendedName>
        <fullName evidence="9">aromatic-amino-acid transaminase</fullName>
        <ecNumber evidence="9">2.6.1.57</ecNumber>
    </recommendedName>
</protein>
<dbReference type="FunFam" id="3.40.640.10:FF:000074">
    <property type="entry name" value="Aromatic amino acid aminotransferase"/>
    <property type="match status" value="1"/>
</dbReference>
<dbReference type="GO" id="GO:0019878">
    <property type="term" value="P:lysine biosynthetic process via aminoadipic acid"/>
    <property type="evidence" value="ECO:0007669"/>
    <property type="project" value="TreeGrafter"/>
</dbReference>
<evidence type="ECO:0000256" key="4">
    <source>
        <dbReference type="ARBA" id="ARBA00022490"/>
    </source>
</evidence>
<evidence type="ECO:0000256" key="9">
    <source>
        <dbReference type="ARBA" id="ARBA00067014"/>
    </source>
</evidence>
<dbReference type="InterPro" id="IPR015421">
    <property type="entry name" value="PyrdxlP-dep_Trfase_major"/>
</dbReference>
<dbReference type="AlphaFoldDB" id="A0A319D2M8"/>
<evidence type="ECO:0000256" key="6">
    <source>
        <dbReference type="ARBA" id="ARBA00022679"/>
    </source>
</evidence>
<keyword evidence="6 12" id="KW-0808">Transferase</keyword>
<comment type="catalytic activity">
    <reaction evidence="8">
        <text>an aromatic L-alpha-amino acid + 2-oxoglutarate = an aromatic oxo-acid + L-glutamate</text>
        <dbReference type="Rhea" id="RHEA:17533"/>
        <dbReference type="ChEBI" id="CHEBI:16810"/>
        <dbReference type="ChEBI" id="CHEBI:29985"/>
        <dbReference type="ChEBI" id="CHEBI:73309"/>
        <dbReference type="ChEBI" id="CHEBI:84824"/>
        <dbReference type="EC" id="2.6.1.57"/>
    </reaction>
</comment>
<sequence length="519" mass="58008">MGDCAELQHNGVPSIFDVLRERRAKAGKLVAGVAAVSDSDMFKAPSDGKPKAKDWTSHLSPESQLRPPCILKQASGYLKLPGMISLGGGFPSSEYFPYSEISMRVPTAPNFAESDPTQLVSIGKHDIRDGTSEYDLSVALNYGQATGSAQMTRFITEHTELMFNPPYADWQICMTVGSTSALEQTVRMLCDVNRKDSILTEEYTFATALETLLPLGIKAFGVQMDSEGLLPASMDRILSEWNEVARGARKPHVLYTVPSGQNPTGATQSLQRRREIYAVCQKHDIYIIEDEPYYYIQMPAYKAAAEPPSTRVEDFLTQLVPAYLSIDTDGRVLRMDSFSKVLVPGSRLGWITASAQIVQRYQRHAEVANQGPSGFSQIMLWKLLDETWGHEGYLRWLMDLRSQYTSRRNMLLSVCDEFLPRDVVSWTPPSSGMFLWLKVDPSKHPEYPQRSVLDIEEEIFLNAIDNGVLCARGSWFRTEPGTSSNEIFFRATYASASEEAMGTAIQRLSLAIRKSFQLA</sequence>
<dbReference type="Proteomes" id="UP000247810">
    <property type="component" value="Unassembled WGS sequence"/>
</dbReference>
<name>A0A319D2M8_9EURO</name>
<dbReference type="CDD" id="cd00609">
    <property type="entry name" value="AAT_like"/>
    <property type="match status" value="1"/>
</dbReference>
<dbReference type="GO" id="GO:0030170">
    <property type="term" value="F:pyridoxal phosphate binding"/>
    <property type="evidence" value="ECO:0007669"/>
    <property type="project" value="InterPro"/>
</dbReference>
<reference evidence="12 13" key="1">
    <citation type="submission" date="2018-02" db="EMBL/GenBank/DDBJ databases">
        <title>The genomes of Aspergillus section Nigri reveals drivers in fungal speciation.</title>
        <authorList>
            <consortium name="DOE Joint Genome Institute"/>
            <person name="Vesth T.C."/>
            <person name="Nybo J."/>
            <person name="Theobald S."/>
            <person name="Brandl J."/>
            <person name="Frisvad J.C."/>
            <person name="Nielsen K.F."/>
            <person name="Lyhne E.K."/>
            <person name="Kogle M.E."/>
            <person name="Kuo A."/>
            <person name="Riley R."/>
            <person name="Clum A."/>
            <person name="Nolan M."/>
            <person name="Lipzen A."/>
            <person name="Salamov A."/>
            <person name="Henrissat B."/>
            <person name="Wiebenga A."/>
            <person name="De vries R.P."/>
            <person name="Grigoriev I.V."/>
            <person name="Mortensen U.H."/>
            <person name="Andersen M.R."/>
            <person name="Baker S.E."/>
        </authorList>
    </citation>
    <scope>NUCLEOTIDE SEQUENCE [LARGE SCALE GENOMIC DNA]</scope>
    <source>
        <strain evidence="12 13">CBS 707.79</strain>
    </source>
</reference>
<evidence type="ECO:0000313" key="12">
    <source>
        <dbReference type="EMBL" id="PYH91389.1"/>
    </source>
</evidence>
<evidence type="ECO:0000256" key="3">
    <source>
        <dbReference type="ARBA" id="ARBA00007441"/>
    </source>
</evidence>
<dbReference type="SUPFAM" id="SSF53383">
    <property type="entry name" value="PLP-dependent transferases"/>
    <property type="match status" value="1"/>
</dbReference>
<keyword evidence="13" id="KW-1185">Reference proteome</keyword>
<feature type="domain" description="Aminotransferase class I/classII large" evidence="11">
    <location>
        <begin position="168"/>
        <end position="508"/>
    </location>
</feature>
<evidence type="ECO:0000256" key="8">
    <source>
        <dbReference type="ARBA" id="ARBA00051993"/>
    </source>
</evidence>
<evidence type="ECO:0000256" key="10">
    <source>
        <dbReference type="SAM" id="MobiDB-lite"/>
    </source>
</evidence>
<evidence type="ECO:0000259" key="11">
    <source>
        <dbReference type="Pfam" id="PF00155"/>
    </source>
</evidence>
<organism evidence="12 13">
    <name type="scientific">Aspergillus ellipticus CBS 707.79</name>
    <dbReference type="NCBI Taxonomy" id="1448320"/>
    <lineage>
        <taxon>Eukaryota</taxon>
        <taxon>Fungi</taxon>
        <taxon>Dikarya</taxon>
        <taxon>Ascomycota</taxon>
        <taxon>Pezizomycotina</taxon>
        <taxon>Eurotiomycetes</taxon>
        <taxon>Eurotiomycetidae</taxon>
        <taxon>Eurotiales</taxon>
        <taxon>Aspergillaceae</taxon>
        <taxon>Aspergillus</taxon>
        <taxon>Aspergillus subgen. Circumdati</taxon>
    </lineage>
</organism>
<keyword evidence="7" id="KW-0663">Pyridoxal phosphate</keyword>
<dbReference type="PANTHER" id="PTHR42790">
    <property type="entry name" value="AMINOTRANSFERASE"/>
    <property type="match status" value="1"/>
</dbReference>
<dbReference type="InterPro" id="IPR015424">
    <property type="entry name" value="PyrdxlP-dep_Trfase"/>
</dbReference>
<dbReference type="STRING" id="1448320.A0A319D2M8"/>
<feature type="region of interest" description="Disordered" evidence="10">
    <location>
        <begin position="42"/>
        <end position="62"/>
    </location>
</feature>
<proteinExistence type="inferred from homology"/>
<accession>A0A319D2M8</accession>
<evidence type="ECO:0000256" key="5">
    <source>
        <dbReference type="ARBA" id="ARBA00022576"/>
    </source>
</evidence>
<dbReference type="VEuPathDB" id="FungiDB:BO71DRAFT_359456"/>
<gene>
    <name evidence="12" type="ORF">BO71DRAFT_359456</name>
</gene>